<protein>
    <recommendedName>
        <fullName evidence="2">SET domain-containing protein</fullName>
    </recommendedName>
</protein>
<dbReference type="InterPro" id="IPR046341">
    <property type="entry name" value="SET_dom_sf"/>
</dbReference>
<gene>
    <name evidence="3" type="ORF">BDV96DRAFT_647294</name>
</gene>
<dbReference type="InterPro" id="IPR011990">
    <property type="entry name" value="TPR-like_helical_dom_sf"/>
</dbReference>
<dbReference type="Pfam" id="PF00856">
    <property type="entry name" value="SET"/>
    <property type="match status" value="1"/>
</dbReference>
<accession>A0A6A5Z533</accession>
<evidence type="ECO:0000313" key="4">
    <source>
        <dbReference type="Proteomes" id="UP000799770"/>
    </source>
</evidence>
<dbReference type="PROSITE" id="PS50280">
    <property type="entry name" value="SET"/>
    <property type="match status" value="1"/>
</dbReference>
<evidence type="ECO:0000256" key="1">
    <source>
        <dbReference type="SAM" id="SignalP"/>
    </source>
</evidence>
<feature type="signal peptide" evidence="1">
    <location>
        <begin position="1"/>
        <end position="25"/>
    </location>
</feature>
<dbReference type="AlphaFoldDB" id="A0A6A5Z533"/>
<dbReference type="EMBL" id="ML977325">
    <property type="protein sequence ID" value="KAF2114599.1"/>
    <property type="molecule type" value="Genomic_DNA"/>
</dbReference>
<organism evidence="3 4">
    <name type="scientific">Lophiotrema nucula</name>
    <dbReference type="NCBI Taxonomy" id="690887"/>
    <lineage>
        <taxon>Eukaryota</taxon>
        <taxon>Fungi</taxon>
        <taxon>Dikarya</taxon>
        <taxon>Ascomycota</taxon>
        <taxon>Pezizomycotina</taxon>
        <taxon>Dothideomycetes</taxon>
        <taxon>Pleosporomycetidae</taxon>
        <taxon>Pleosporales</taxon>
        <taxon>Lophiotremataceae</taxon>
        <taxon>Lophiotrema</taxon>
    </lineage>
</organism>
<dbReference type="CDD" id="cd20071">
    <property type="entry name" value="SET_SMYD"/>
    <property type="match status" value="1"/>
</dbReference>
<keyword evidence="1" id="KW-0732">Signal</keyword>
<sequence>MLHFWTPLRLLGLYLANLHFRIVLADLGAVQIEELLHAKIQQHILNPSASTQKIIQSPWSHNAYCKRSSDLSTAGKKFCVYTSDTTGPHGVSIIASPETAAKVAESRLLDNDPLESFRNSHENEDQFVNDPLYEVKEIEGKGMGVIATRKIKKFETVMVDQASILEDIDAVKALGKKDEKSILALAVKQLKSPNAVTELSADHGNQVEKDLNLKDGGLEADVMYTNAFGSDIAGKKMRALFPLISRINHACSPNTFVLFSRAGISMAIKAYRDIEPGEELSISYLTLGQTFARRQDALKHKWGFTCTCKLCSLPHAERVASDIRQTLIKQTETKILELWEEGKHKEALGLAEESIEMIKEEGLDHFVPDQYALLAKLWLLLGKRKKAEEIGKKSWELLRQMGYLGTGEEFAWDLDNFLNMVGDGALKAVVEPRM</sequence>
<feature type="domain" description="SET" evidence="2">
    <location>
        <begin position="131"/>
        <end position="285"/>
    </location>
</feature>
<evidence type="ECO:0000313" key="3">
    <source>
        <dbReference type="EMBL" id="KAF2114599.1"/>
    </source>
</evidence>
<dbReference type="Gene3D" id="2.170.270.10">
    <property type="entry name" value="SET domain"/>
    <property type="match status" value="1"/>
</dbReference>
<dbReference type="SUPFAM" id="SSF82199">
    <property type="entry name" value="SET domain"/>
    <property type="match status" value="1"/>
</dbReference>
<dbReference type="InterPro" id="IPR053185">
    <property type="entry name" value="SET_domain_protein"/>
</dbReference>
<dbReference type="Proteomes" id="UP000799770">
    <property type="component" value="Unassembled WGS sequence"/>
</dbReference>
<proteinExistence type="predicted"/>
<dbReference type="InterPro" id="IPR001214">
    <property type="entry name" value="SET_dom"/>
</dbReference>
<dbReference type="Gene3D" id="1.25.40.10">
    <property type="entry name" value="Tetratricopeptide repeat domain"/>
    <property type="match status" value="1"/>
</dbReference>
<keyword evidence="4" id="KW-1185">Reference proteome</keyword>
<dbReference type="SMART" id="SM00317">
    <property type="entry name" value="SET"/>
    <property type="match status" value="1"/>
</dbReference>
<evidence type="ECO:0000259" key="2">
    <source>
        <dbReference type="PROSITE" id="PS50280"/>
    </source>
</evidence>
<name>A0A6A5Z533_9PLEO</name>
<reference evidence="3" key="1">
    <citation type="journal article" date="2020" name="Stud. Mycol.">
        <title>101 Dothideomycetes genomes: a test case for predicting lifestyles and emergence of pathogens.</title>
        <authorList>
            <person name="Haridas S."/>
            <person name="Albert R."/>
            <person name="Binder M."/>
            <person name="Bloem J."/>
            <person name="Labutti K."/>
            <person name="Salamov A."/>
            <person name="Andreopoulos B."/>
            <person name="Baker S."/>
            <person name="Barry K."/>
            <person name="Bills G."/>
            <person name="Bluhm B."/>
            <person name="Cannon C."/>
            <person name="Castanera R."/>
            <person name="Culley D."/>
            <person name="Daum C."/>
            <person name="Ezra D."/>
            <person name="Gonzalez J."/>
            <person name="Henrissat B."/>
            <person name="Kuo A."/>
            <person name="Liang C."/>
            <person name="Lipzen A."/>
            <person name="Lutzoni F."/>
            <person name="Magnuson J."/>
            <person name="Mondo S."/>
            <person name="Nolan M."/>
            <person name="Ohm R."/>
            <person name="Pangilinan J."/>
            <person name="Park H.-J."/>
            <person name="Ramirez L."/>
            <person name="Alfaro M."/>
            <person name="Sun H."/>
            <person name="Tritt A."/>
            <person name="Yoshinaga Y."/>
            <person name="Zwiers L.-H."/>
            <person name="Turgeon B."/>
            <person name="Goodwin S."/>
            <person name="Spatafora J."/>
            <person name="Crous P."/>
            <person name="Grigoriev I."/>
        </authorList>
    </citation>
    <scope>NUCLEOTIDE SEQUENCE</scope>
    <source>
        <strain evidence="3">CBS 627.86</strain>
    </source>
</reference>
<dbReference type="PANTHER" id="PTHR47332:SF2">
    <property type="entry name" value="SET-6"/>
    <property type="match status" value="1"/>
</dbReference>
<dbReference type="PANTHER" id="PTHR47332">
    <property type="entry name" value="SET DOMAIN-CONTAINING PROTEIN 5"/>
    <property type="match status" value="1"/>
</dbReference>
<feature type="chain" id="PRO_5025558362" description="SET domain-containing protein" evidence="1">
    <location>
        <begin position="26"/>
        <end position="434"/>
    </location>
</feature>
<dbReference type="OrthoDB" id="438641at2759"/>